<protein>
    <submittedName>
        <fullName evidence="2">DUF4445 domain-containing protein</fullName>
    </submittedName>
</protein>
<evidence type="ECO:0000313" key="3">
    <source>
        <dbReference type="Proteomes" id="UP000706172"/>
    </source>
</evidence>
<accession>A0A931CUS7</accession>
<evidence type="ECO:0000313" key="2">
    <source>
        <dbReference type="EMBL" id="MBG0779305.1"/>
    </source>
</evidence>
<proteinExistence type="predicted"/>
<comment type="caution">
    <text evidence="2">The sequence shown here is derived from an EMBL/GenBank/DDBJ whole genome shotgun (WGS) entry which is preliminary data.</text>
</comment>
<name>A0A931CUS7_9BACT</name>
<sequence length="53" mass="6004">QVLTDPAAFDRVMAIRETITYIELNVNQGFMNLLSGAKFYPHTDTSRFPSVKV</sequence>
<dbReference type="Pfam" id="PF14574">
    <property type="entry name" value="RACo_C_ter"/>
    <property type="match status" value="1"/>
</dbReference>
<dbReference type="InterPro" id="IPR027980">
    <property type="entry name" value="RACo_C"/>
</dbReference>
<evidence type="ECO:0000259" key="1">
    <source>
        <dbReference type="Pfam" id="PF14574"/>
    </source>
</evidence>
<reference evidence="2" key="1">
    <citation type="submission" date="2020-07" db="EMBL/GenBank/DDBJ databases">
        <title>Severe corrosion of carbon steel in oil field produced water can be linked to methanogenic archaea containing a special type of NiFe hydrogenase.</title>
        <authorList>
            <person name="Lahme S."/>
            <person name="Mand J."/>
            <person name="Longwell J."/>
            <person name="Smith R."/>
            <person name="Enning D."/>
        </authorList>
    </citation>
    <scope>NUCLEOTIDE SEQUENCE</scope>
    <source>
        <strain evidence="2">MIC098Bin6</strain>
    </source>
</reference>
<dbReference type="Proteomes" id="UP000706172">
    <property type="component" value="Unassembled WGS sequence"/>
</dbReference>
<gene>
    <name evidence="2" type="ORF">H0S81_05200</name>
</gene>
<dbReference type="AlphaFoldDB" id="A0A931CUS7"/>
<dbReference type="EMBL" id="JACCQK010000272">
    <property type="protein sequence ID" value="MBG0779305.1"/>
    <property type="molecule type" value="Genomic_DNA"/>
</dbReference>
<organism evidence="2 3">
    <name type="scientific">Desulfotignum balticum</name>
    <dbReference type="NCBI Taxonomy" id="115781"/>
    <lineage>
        <taxon>Bacteria</taxon>
        <taxon>Pseudomonadati</taxon>
        <taxon>Thermodesulfobacteriota</taxon>
        <taxon>Desulfobacteria</taxon>
        <taxon>Desulfobacterales</taxon>
        <taxon>Desulfobacteraceae</taxon>
        <taxon>Desulfotignum</taxon>
    </lineage>
</organism>
<feature type="non-terminal residue" evidence="2">
    <location>
        <position position="1"/>
    </location>
</feature>
<feature type="domain" description="RACo C-terminal" evidence="1">
    <location>
        <begin position="2"/>
        <end position="52"/>
    </location>
</feature>